<evidence type="ECO:0000256" key="1">
    <source>
        <dbReference type="SAM" id="MobiDB-lite"/>
    </source>
</evidence>
<organism evidence="2 3">
    <name type="scientific">Lupinus angustifolius</name>
    <name type="common">Narrow-leaved blue lupine</name>
    <dbReference type="NCBI Taxonomy" id="3871"/>
    <lineage>
        <taxon>Eukaryota</taxon>
        <taxon>Viridiplantae</taxon>
        <taxon>Streptophyta</taxon>
        <taxon>Embryophyta</taxon>
        <taxon>Tracheophyta</taxon>
        <taxon>Spermatophyta</taxon>
        <taxon>Magnoliopsida</taxon>
        <taxon>eudicotyledons</taxon>
        <taxon>Gunneridae</taxon>
        <taxon>Pentapetalae</taxon>
        <taxon>rosids</taxon>
        <taxon>fabids</taxon>
        <taxon>Fabales</taxon>
        <taxon>Fabaceae</taxon>
        <taxon>Papilionoideae</taxon>
        <taxon>50 kb inversion clade</taxon>
        <taxon>genistoids sensu lato</taxon>
        <taxon>core genistoids</taxon>
        <taxon>Genisteae</taxon>
        <taxon>Lupinus</taxon>
    </lineage>
</organism>
<dbReference type="STRING" id="3871.A0A1J7I6Q3"/>
<dbReference type="Gramene" id="OIW09741">
    <property type="protein sequence ID" value="OIW09741"/>
    <property type="gene ID" value="TanjilG_14264"/>
</dbReference>
<evidence type="ECO:0000313" key="3">
    <source>
        <dbReference type="Proteomes" id="UP000188354"/>
    </source>
</evidence>
<evidence type="ECO:0000313" key="2">
    <source>
        <dbReference type="EMBL" id="OIW09741.1"/>
    </source>
</evidence>
<name>A0A1J7I6Q3_LUPAN</name>
<dbReference type="KEGG" id="lang:109350076"/>
<dbReference type="Proteomes" id="UP000188354">
    <property type="component" value="Chromosome LG06"/>
</dbReference>
<feature type="region of interest" description="Disordered" evidence="1">
    <location>
        <begin position="1"/>
        <end position="20"/>
    </location>
</feature>
<gene>
    <name evidence="2" type="ORF">TanjilG_14264</name>
</gene>
<protein>
    <submittedName>
        <fullName evidence="2">Uncharacterized protein</fullName>
    </submittedName>
</protein>
<sequence length="295" mass="33377">MEVLPCSGVQRAGESDCPQETSETAFAYQRGPNCPENVELVKLDDQPNDPLCNMEEIQIEGQGQGQQTASELLANSDCQCREASCFDCQVEDQNESCSFDDEINEHCLTSQNACSIMDTFEGESPKESGEGELPFSEPTWLKGDESLALWVKWRGMWQVGIRCARADWPLSTLKAKPTHDRKKYFVIFFPKTRNYSWADMMLVRSINEFPQPIAYKTHKAGLKTVKDLTVARRFIMQKLVVGMLNIVDQLHSNALIETARDVMVWKEFAMEASRCGGYSDFGRMLLKLQNVNSNT</sequence>
<accession>A0A1J7I6Q3</accession>
<dbReference type="OrthoDB" id="1717820at2759"/>
<proteinExistence type="predicted"/>
<reference evidence="2 3" key="1">
    <citation type="journal article" date="2017" name="Plant Biotechnol. J.">
        <title>A comprehensive draft genome sequence for lupin (Lupinus angustifolius), an emerging health food: insights into plant-microbe interactions and legume evolution.</title>
        <authorList>
            <person name="Hane J.K."/>
            <person name="Ming Y."/>
            <person name="Kamphuis L.G."/>
            <person name="Nelson M.N."/>
            <person name="Garg G."/>
            <person name="Atkins C.A."/>
            <person name="Bayer P.E."/>
            <person name="Bravo A."/>
            <person name="Bringans S."/>
            <person name="Cannon S."/>
            <person name="Edwards D."/>
            <person name="Foley R."/>
            <person name="Gao L.L."/>
            <person name="Harrison M.J."/>
            <person name="Huang W."/>
            <person name="Hurgobin B."/>
            <person name="Li S."/>
            <person name="Liu C.W."/>
            <person name="McGrath A."/>
            <person name="Morahan G."/>
            <person name="Murray J."/>
            <person name="Weller J."/>
            <person name="Jian J."/>
            <person name="Singh K.B."/>
        </authorList>
    </citation>
    <scope>NUCLEOTIDE SEQUENCE [LARGE SCALE GENOMIC DNA]</scope>
    <source>
        <strain evidence="3">cv. Tanjil</strain>
        <tissue evidence="2">Whole plant</tissue>
    </source>
</reference>
<dbReference type="PANTHER" id="PTHR47325:SF1">
    <property type="entry name" value="HISTONE-LYSINE N-METHYLTRANSFERASE SUVR5"/>
    <property type="match status" value="1"/>
</dbReference>
<dbReference type="AlphaFoldDB" id="A0A1J7I6Q3"/>
<dbReference type="PANTHER" id="PTHR47325">
    <property type="entry name" value="HISTONE-LYSINE N-METHYLTRANSFERASE SUVR5"/>
    <property type="match status" value="1"/>
</dbReference>
<dbReference type="EMBL" id="CM007366">
    <property type="protein sequence ID" value="OIW09741.1"/>
    <property type="molecule type" value="Genomic_DNA"/>
</dbReference>
<keyword evidence="3" id="KW-1185">Reference proteome</keyword>